<sequence>MSQTTDQELQMKVSQPDRTPSLTTHAATTSGEGVDDTPTRDERSSTNHSWNTRCPICNSYLDSESARVPASDRSNSFIGGIHDTIINYCTHILSKIKRESSTDNQDVSNQTQSDNLQSSSEVSEIQTQDKVKKKAVSPNFPEFRRRPADVTPDE</sequence>
<feature type="region of interest" description="Disordered" evidence="1">
    <location>
        <begin position="1"/>
        <end position="54"/>
    </location>
</feature>
<reference evidence="3" key="2">
    <citation type="submission" date="2013-07" db="EMBL/GenBank/DDBJ databases">
        <authorList>
            <consortium name="The Broad Institute Genome Sequencing Platform"/>
            <person name="Cuomo C."/>
            <person name="Litvintseva A."/>
            <person name="Chen Y."/>
            <person name="Heitman J."/>
            <person name="Sun S."/>
            <person name="Springer D."/>
            <person name="Dromer F."/>
            <person name="Young S.K."/>
            <person name="Zeng Q."/>
            <person name="Gargeya S."/>
            <person name="Fitzgerald M."/>
            <person name="Abouelleil A."/>
            <person name="Alvarado L."/>
            <person name="Berlin A.M."/>
            <person name="Chapman S.B."/>
            <person name="Dewar J."/>
            <person name="Goldberg J."/>
            <person name="Griggs A."/>
            <person name="Gujja S."/>
            <person name="Hansen M."/>
            <person name="Howarth C."/>
            <person name="Imamovic A."/>
            <person name="Larimer J."/>
            <person name="McCowan C."/>
            <person name="Murphy C."/>
            <person name="Pearson M."/>
            <person name="Priest M."/>
            <person name="Roberts A."/>
            <person name="Saif S."/>
            <person name="Shea T."/>
            <person name="Sykes S."/>
            <person name="Wortman J."/>
            <person name="Nusbaum C."/>
            <person name="Birren B."/>
        </authorList>
    </citation>
    <scope>NUCLEOTIDE SEQUENCE</scope>
    <source>
        <strain evidence="3">CBS 10737</strain>
    </source>
</reference>
<organism evidence="2">
    <name type="scientific">Kwoniella pini CBS 10737</name>
    <dbReference type="NCBI Taxonomy" id="1296096"/>
    <lineage>
        <taxon>Eukaryota</taxon>
        <taxon>Fungi</taxon>
        <taxon>Dikarya</taxon>
        <taxon>Basidiomycota</taxon>
        <taxon>Agaricomycotina</taxon>
        <taxon>Tremellomycetes</taxon>
        <taxon>Tremellales</taxon>
        <taxon>Cryptococcaceae</taxon>
        <taxon>Kwoniella</taxon>
    </lineage>
</organism>
<keyword evidence="4" id="KW-1185">Reference proteome</keyword>
<dbReference type="Proteomes" id="UP000094020">
    <property type="component" value="Chromosome 2"/>
</dbReference>
<evidence type="ECO:0000313" key="3">
    <source>
        <dbReference type="EMBL" id="WWC68061.1"/>
    </source>
</evidence>
<reference evidence="2" key="1">
    <citation type="submission" date="2013-07" db="EMBL/GenBank/DDBJ databases">
        <title>The Genome Sequence of Cryptococcus pinus CBS10737.</title>
        <authorList>
            <consortium name="The Broad Institute Genome Sequencing Platform"/>
            <person name="Cuomo C."/>
            <person name="Litvintseva A."/>
            <person name="Chen Y."/>
            <person name="Heitman J."/>
            <person name="Sun S."/>
            <person name="Springer D."/>
            <person name="Dromer F."/>
            <person name="Young S.K."/>
            <person name="Zeng Q."/>
            <person name="Gargeya S."/>
            <person name="Fitzgerald M."/>
            <person name="Abouelleil A."/>
            <person name="Alvarado L."/>
            <person name="Berlin A.M."/>
            <person name="Chapman S.B."/>
            <person name="Dewar J."/>
            <person name="Goldberg J."/>
            <person name="Griggs A."/>
            <person name="Gujja S."/>
            <person name="Hansen M."/>
            <person name="Howarth C."/>
            <person name="Imamovic A."/>
            <person name="Larimer J."/>
            <person name="McCowan C."/>
            <person name="Murphy C."/>
            <person name="Pearson M."/>
            <person name="Priest M."/>
            <person name="Roberts A."/>
            <person name="Saif S."/>
            <person name="Shea T."/>
            <person name="Sykes S."/>
            <person name="Wortman J."/>
            <person name="Nusbaum C."/>
            <person name="Birren B."/>
        </authorList>
    </citation>
    <scope>NUCLEOTIDE SEQUENCE [LARGE SCALE GENOMIC DNA]</scope>
    <source>
        <strain evidence="2">CBS 10737</strain>
    </source>
</reference>
<feature type="region of interest" description="Disordered" evidence="1">
    <location>
        <begin position="98"/>
        <end position="154"/>
    </location>
</feature>
<feature type="compositionally biased region" description="Polar residues" evidence="1">
    <location>
        <begin position="102"/>
        <end position="128"/>
    </location>
</feature>
<name>A0A1B9HV51_9TREE</name>
<dbReference type="RefSeq" id="XP_019008369.1">
    <property type="nucleotide sequence ID" value="XM_019158623.1"/>
</dbReference>
<feature type="compositionally biased region" description="Polar residues" evidence="1">
    <location>
        <begin position="1"/>
        <end position="31"/>
    </location>
</feature>
<accession>A0A1B9HV51</accession>
<dbReference type="EMBL" id="KV700117">
    <property type="protein sequence ID" value="OCF47150.1"/>
    <property type="molecule type" value="Genomic_DNA"/>
</dbReference>
<protein>
    <submittedName>
        <fullName evidence="2">Uncharacterized protein</fullName>
    </submittedName>
</protein>
<evidence type="ECO:0000313" key="4">
    <source>
        <dbReference type="Proteomes" id="UP000094020"/>
    </source>
</evidence>
<evidence type="ECO:0000313" key="2">
    <source>
        <dbReference type="EMBL" id="OCF47150.1"/>
    </source>
</evidence>
<dbReference type="EMBL" id="CP144520">
    <property type="protein sequence ID" value="WWC68061.1"/>
    <property type="molecule type" value="Genomic_DNA"/>
</dbReference>
<dbReference type="GeneID" id="30175297"/>
<dbReference type="AlphaFoldDB" id="A0A1B9HV51"/>
<reference evidence="3" key="4">
    <citation type="submission" date="2024-02" db="EMBL/GenBank/DDBJ databases">
        <title>Comparative genomics of Cryptococcus and Kwoniella reveals pathogenesis evolution and contrasting modes of karyotype evolution via chromosome fusion or intercentromeric recombination.</title>
        <authorList>
            <person name="Coelho M.A."/>
            <person name="David-Palma M."/>
            <person name="Shea T."/>
            <person name="Bowers K."/>
            <person name="McGinley-Smith S."/>
            <person name="Mohammad A.W."/>
            <person name="Gnirke A."/>
            <person name="Yurkov A.M."/>
            <person name="Nowrousian M."/>
            <person name="Sun S."/>
            <person name="Cuomo C.A."/>
            <person name="Heitman J."/>
        </authorList>
    </citation>
    <scope>NUCLEOTIDE SEQUENCE</scope>
    <source>
        <strain evidence="3">CBS 10737</strain>
    </source>
</reference>
<proteinExistence type="predicted"/>
<evidence type="ECO:0000256" key="1">
    <source>
        <dbReference type="SAM" id="MobiDB-lite"/>
    </source>
</evidence>
<dbReference type="KEGG" id="kpin:30175297"/>
<reference evidence="2" key="3">
    <citation type="submission" date="2016-07" db="EMBL/GenBank/DDBJ databases">
        <title>Evolution of pathogenesis and genome organization in the Tremellales.</title>
        <authorList>
            <person name="Cuomo C."/>
            <person name="Litvintseva A."/>
            <person name="Heitman J."/>
            <person name="Chen Y."/>
            <person name="Sun S."/>
            <person name="Springer D."/>
            <person name="Dromer F."/>
            <person name="Young S."/>
            <person name="Zeng Q."/>
            <person name="Chapman S."/>
            <person name="Gujja S."/>
            <person name="Saif S."/>
            <person name="Birren B."/>
        </authorList>
    </citation>
    <scope>NUCLEOTIDE SEQUENCE</scope>
    <source>
        <strain evidence="2">CBS 10737</strain>
    </source>
</reference>
<gene>
    <name evidence="2" type="ORF">I206_06928</name>
    <name evidence="3" type="ORF">I206_101980</name>
</gene>